<sequence>MGTGILMYAGNNKDYIPASSALYSIDVKYTTDSTGSFCQIMLGGYFGEIPDATGYFDFYERHGKCPSDTVQYRDCGTANKYLSYAYLRGIGQASNKLPARLIVGRDDPGVAVGMDVGPILHPTWFLASNAHVTAANAIYLGGHTGTRTFKQGDKAADLASGAKFFDEYKID</sequence>
<organism evidence="1">
    <name type="scientific">bioreactor metagenome</name>
    <dbReference type="NCBI Taxonomy" id="1076179"/>
    <lineage>
        <taxon>unclassified sequences</taxon>
        <taxon>metagenomes</taxon>
        <taxon>ecological metagenomes</taxon>
    </lineage>
</organism>
<dbReference type="EMBL" id="VSSQ01019265">
    <property type="protein sequence ID" value="MPM63184.1"/>
    <property type="molecule type" value="Genomic_DNA"/>
</dbReference>
<reference evidence="1" key="1">
    <citation type="submission" date="2019-08" db="EMBL/GenBank/DDBJ databases">
        <authorList>
            <person name="Kucharzyk K."/>
            <person name="Murdoch R.W."/>
            <person name="Higgins S."/>
            <person name="Loffler F."/>
        </authorList>
    </citation>
    <scope>NUCLEOTIDE SEQUENCE</scope>
</reference>
<evidence type="ECO:0000313" key="1">
    <source>
        <dbReference type="EMBL" id="MPM63184.1"/>
    </source>
</evidence>
<proteinExistence type="predicted"/>
<accession>A0A645BN19</accession>
<dbReference type="AlphaFoldDB" id="A0A645BN19"/>
<comment type="caution">
    <text evidence="1">The sequence shown here is derived from an EMBL/GenBank/DDBJ whole genome shotgun (WGS) entry which is preliminary data.</text>
</comment>
<name>A0A645BN19_9ZZZZ</name>
<protein>
    <submittedName>
        <fullName evidence="1">Uncharacterized protein</fullName>
    </submittedName>
</protein>
<gene>
    <name evidence="1" type="ORF">SDC9_110064</name>
</gene>